<keyword evidence="2" id="KW-1185">Reference proteome</keyword>
<comment type="caution">
    <text evidence="1">The sequence shown here is derived from an EMBL/GenBank/DDBJ whole genome shotgun (WGS) entry which is preliminary data.</text>
</comment>
<organism evidence="1 2">
    <name type="scientific">Ilex paraguariensis</name>
    <name type="common">yerba mate</name>
    <dbReference type="NCBI Taxonomy" id="185542"/>
    <lineage>
        <taxon>Eukaryota</taxon>
        <taxon>Viridiplantae</taxon>
        <taxon>Streptophyta</taxon>
        <taxon>Embryophyta</taxon>
        <taxon>Tracheophyta</taxon>
        <taxon>Spermatophyta</taxon>
        <taxon>Magnoliopsida</taxon>
        <taxon>eudicotyledons</taxon>
        <taxon>Gunneridae</taxon>
        <taxon>Pentapetalae</taxon>
        <taxon>asterids</taxon>
        <taxon>campanulids</taxon>
        <taxon>Aquifoliales</taxon>
        <taxon>Aquifoliaceae</taxon>
        <taxon>Ilex</taxon>
    </lineage>
</organism>
<protein>
    <submittedName>
        <fullName evidence="1">Uncharacterized protein</fullName>
    </submittedName>
</protein>
<dbReference type="Proteomes" id="UP001642360">
    <property type="component" value="Unassembled WGS sequence"/>
</dbReference>
<evidence type="ECO:0000313" key="1">
    <source>
        <dbReference type="EMBL" id="CAK9181496.1"/>
    </source>
</evidence>
<dbReference type="AlphaFoldDB" id="A0ABC8UKB1"/>
<name>A0ABC8UKB1_9AQUA</name>
<dbReference type="EMBL" id="CAUOFW020008058">
    <property type="protein sequence ID" value="CAK9181496.1"/>
    <property type="molecule type" value="Genomic_DNA"/>
</dbReference>
<accession>A0ABC8UKB1</accession>
<evidence type="ECO:0000313" key="2">
    <source>
        <dbReference type="Proteomes" id="UP001642360"/>
    </source>
</evidence>
<gene>
    <name evidence="1" type="ORF">ILEXP_LOCUS51570</name>
</gene>
<sequence length="88" mass="9547">MRMFCFRLNASVKVSGSPLPGGGNAFEFGWGKFRFYSVTTASSMRVFCFRLNASVKVSGSPLPGGGNAFEFGCINHWETVSNLGYSDC</sequence>
<reference evidence="1 2" key="1">
    <citation type="submission" date="2024-02" db="EMBL/GenBank/DDBJ databases">
        <authorList>
            <person name="Vignale AGUSTIN F."/>
            <person name="Sosa J E."/>
            <person name="Modenutti C."/>
        </authorList>
    </citation>
    <scope>NUCLEOTIDE SEQUENCE [LARGE SCALE GENOMIC DNA]</scope>
</reference>
<proteinExistence type="predicted"/>